<dbReference type="EMBL" id="CP000141">
    <property type="protein sequence ID" value="ABB13914.1"/>
    <property type="molecule type" value="Genomic_DNA"/>
</dbReference>
<reference evidence="1 2" key="1">
    <citation type="journal article" date="2005" name="PLoS Genet.">
        <title>Life in hot carbon monoxide: the complete genome sequence of Carboxydothermus hydrogenoformans Z-2901.</title>
        <authorList>
            <person name="Wu M."/>
            <person name="Ren Q."/>
            <person name="Durkin A.S."/>
            <person name="Daugherty S.C."/>
            <person name="Brinkac L.M."/>
            <person name="Dodson R.J."/>
            <person name="Madupu R."/>
            <person name="Sullivan S.A."/>
            <person name="Kolonay J.F."/>
            <person name="Haft D.H."/>
            <person name="Nelson W.C."/>
            <person name="Tallon L.J."/>
            <person name="Jones K.M."/>
            <person name="Ulrich L.E."/>
            <person name="Gonzalez J.M."/>
            <person name="Zhulin I.B."/>
            <person name="Robb F.T."/>
            <person name="Eisen J.A."/>
        </authorList>
    </citation>
    <scope>NUCLEOTIDE SEQUENCE [LARGE SCALE GENOMIC DNA]</scope>
    <source>
        <strain evidence="2">ATCC BAA-161 / DSM 6008 / Z-2901</strain>
    </source>
</reference>
<gene>
    <name evidence="1" type="ordered locus">CHY_1817</name>
</gene>
<dbReference type="KEGG" id="chy:CHY_1817"/>
<dbReference type="Proteomes" id="UP000002706">
    <property type="component" value="Chromosome"/>
</dbReference>
<evidence type="ECO:0000313" key="1">
    <source>
        <dbReference type="EMBL" id="ABB13914.1"/>
    </source>
</evidence>
<dbReference type="InParanoid" id="Q3AB47"/>
<evidence type="ECO:0000313" key="2">
    <source>
        <dbReference type="Proteomes" id="UP000002706"/>
    </source>
</evidence>
<organism evidence="1 2">
    <name type="scientific">Carboxydothermus hydrogenoformans (strain ATCC BAA-161 / DSM 6008 / Z-2901)</name>
    <dbReference type="NCBI Taxonomy" id="246194"/>
    <lineage>
        <taxon>Bacteria</taxon>
        <taxon>Bacillati</taxon>
        <taxon>Bacillota</taxon>
        <taxon>Clostridia</taxon>
        <taxon>Thermoanaerobacterales</taxon>
        <taxon>Thermoanaerobacteraceae</taxon>
        <taxon>Carboxydothermus</taxon>
    </lineage>
</organism>
<protein>
    <submittedName>
        <fullName evidence="1">Uncharacterized protein</fullName>
    </submittedName>
</protein>
<name>Q3AB47_CARHZ</name>
<keyword evidence="2" id="KW-1185">Reference proteome</keyword>
<sequence length="32" mass="3639">MKIVFRPPATLNFKDKGGAILLNSSQFCHEIY</sequence>
<accession>Q3AB47</accession>
<proteinExistence type="predicted"/>
<dbReference type="HOGENOM" id="CLU_3388680_0_0_9"/>
<dbReference type="AlphaFoldDB" id="Q3AB47"/>